<protein>
    <submittedName>
        <fullName evidence="1">Uncharacterized protein</fullName>
    </submittedName>
</protein>
<dbReference type="Proteomes" id="UP001295794">
    <property type="component" value="Unassembled WGS sequence"/>
</dbReference>
<accession>A0AAD2H8N5</accession>
<reference evidence="1" key="1">
    <citation type="submission" date="2023-11" db="EMBL/GenBank/DDBJ databases">
        <authorList>
            <person name="De Vega J J."/>
            <person name="De Vega J J."/>
        </authorList>
    </citation>
    <scope>NUCLEOTIDE SEQUENCE</scope>
</reference>
<organism evidence="1 2">
    <name type="scientific">Mycena citricolor</name>
    <dbReference type="NCBI Taxonomy" id="2018698"/>
    <lineage>
        <taxon>Eukaryota</taxon>
        <taxon>Fungi</taxon>
        <taxon>Dikarya</taxon>
        <taxon>Basidiomycota</taxon>
        <taxon>Agaricomycotina</taxon>
        <taxon>Agaricomycetes</taxon>
        <taxon>Agaricomycetidae</taxon>
        <taxon>Agaricales</taxon>
        <taxon>Marasmiineae</taxon>
        <taxon>Mycenaceae</taxon>
        <taxon>Mycena</taxon>
    </lineage>
</organism>
<proteinExistence type="predicted"/>
<evidence type="ECO:0000313" key="2">
    <source>
        <dbReference type="Proteomes" id="UP001295794"/>
    </source>
</evidence>
<dbReference type="EMBL" id="CAVNYO010000171">
    <property type="protein sequence ID" value="CAK5271416.1"/>
    <property type="molecule type" value="Genomic_DNA"/>
</dbReference>
<sequence length="102" mass="11100">MMCSSEYKSWHGTPPRVAQGFLPSITATSWLCQGCRLIKNSSRPWLWVPCSQAYLQLKTLTAPFQYVDGECLSLHEVNSSGSSLGLIVVACLALLVSAIPTP</sequence>
<comment type="caution">
    <text evidence="1">The sequence shown here is derived from an EMBL/GenBank/DDBJ whole genome shotgun (WGS) entry which is preliminary data.</text>
</comment>
<gene>
    <name evidence="1" type="ORF">MYCIT1_LOCUS16443</name>
</gene>
<dbReference type="AlphaFoldDB" id="A0AAD2H8N5"/>
<keyword evidence="2" id="KW-1185">Reference proteome</keyword>
<evidence type="ECO:0000313" key="1">
    <source>
        <dbReference type="EMBL" id="CAK5271416.1"/>
    </source>
</evidence>
<name>A0AAD2H8N5_9AGAR</name>